<dbReference type="GO" id="GO:0005524">
    <property type="term" value="F:ATP binding"/>
    <property type="evidence" value="ECO:0007669"/>
    <property type="project" value="UniProtKB-KW"/>
</dbReference>
<dbReference type="SUPFAM" id="SSF55874">
    <property type="entry name" value="ATPase domain of HSP90 chaperone/DNA topoisomerase II/histidine kinase"/>
    <property type="match status" value="1"/>
</dbReference>
<keyword evidence="1" id="KW-0547">Nucleotide-binding</keyword>
<protein>
    <submittedName>
        <fullName evidence="1">ATP-binding protein</fullName>
    </submittedName>
</protein>
<reference evidence="1 2" key="1">
    <citation type="submission" date="2023-12" db="EMBL/GenBank/DDBJ databases">
        <title>Streptomyces sp. V4-01.</title>
        <authorList>
            <person name="Somphong A."/>
            <person name="Phongsopitanun W."/>
        </authorList>
    </citation>
    <scope>NUCLEOTIDE SEQUENCE [LARGE SCALE GENOMIC DNA]</scope>
    <source>
        <strain evidence="1 2">V4-01</strain>
    </source>
</reference>
<dbReference type="Proteomes" id="UP001344658">
    <property type="component" value="Unassembled WGS sequence"/>
</dbReference>
<organism evidence="1 2">
    <name type="scientific">Actinacidiphila polyblastidii</name>
    <dbReference type="NCBI Taxonomy" id="3110430"/>
    <lineage>
        <taxon>Bacteria</taxon>
        <taxon>Bacillati</taxon>
        <taxon>Actinomycetota</taxon>
        <taxon>Actinomycetes</taxon>
        <taxon>Kitasatosporales</taxon>
        <taxon>Streptomycetaceae</taxon>
        <taxon>Actinacidiphila</taxon>
    </lineage>
</organism>
<accession>A0ABU7PL87</accession>
<dbReference type="PANTHER" id="PTHR35526:SF3">
    <property type="entry name" value="ANTI-SIGMA-F FACTOR RSBW"/>
    <property type="match status" value="1"/>
</dbReference>
<dbReference type="RefSeq" id="WP_330800283.1">
    <property type="nucleotide sequence ID" value="NZ_JAZEWV010000048.1"/>
</dbReference>
<dbReference type="InterPro" id="IPR050267">
    <property type="entry name" value="Anti-sigma-factor_SerPK"/>
</dbReference>
<sequence>MTASGPIHRQTQTQTRRLPLRAGAAFDGGSESIAAARDFCSDFLHAVERGAGPPAYGGARDRLLADMQLVVSELVTNACKYAPGPTALALEIRGASVEISLWDTCGELPAIGRTGPAVVGRHGLEIVLAVCEAVDVRPEPVGKRVIATLALPAGDPAAGAR</sequence>
<dbReference type="PANTHER" id="PTHR35526">
    <property type="entry name" value="ANTI-SIGMA-F FACTOR RSBW-RELATED"/>
    <property type="match status" value="1"/>
</dbReference>
<name>A0ABU7PL87_9ACTN</name>
<proteinExistence type="predicted"/>
<dbReference type="Gene3D" id="3.30.565.10">
    <property type="entry name" value="Histidine kinase-like ATPase, C-terminal domain"/>
    <property type="match status" value="1"/>
</dbReference>
<evidence type="ECO:0000313" key="2">
    <source>
        <dbReference type="Proteomes" id="UP001344658"/>
    </source>
</evidence>
<dbReference type="EMBL" id="JAZEWV010000048">
    <property type="protein sequence ID" value="MEE4546579.1"/>
    <property type="molecule type" value="Genomic_DNA"/>
</dbReference>
<comment type="caution">
    <text evidence="1">The sequence shown here is derived from an EMBL/GenBank/DDBJ whole genome shotgun (WGS) entry which is preliminary data.</text>
</comment>
<dbReference type="CDD" id="cd16936">
    <property type="entry name" value="HATPase_RsbW-like"/>
    <property type="match status" value="1"/>
</dbReference>
<gene>
    <name evidence="1" type="ORF">V2S66_32020</name>
</gene>
<evidence type="ECO:0000313" key="1">
    <source>
        <dbReference type="EMBL" id="MEE4546579.1"/>
    </source>
</evidence>
<keyword evidence="1" id="KW-0067">ATP-binding</keyword>
<dbReference type="InterPro" id="IPR036890">
    <property type="entry name" value="HATPase_C_sf"/>
</dbReference>
<keyword evidence="2" id="KW-1185">Reference proteome</keyword>